<dbReference type="PROSITE" id="PS00545">
    <property type="entry name" value="ALDOSE_1_EPIMERASE"/>
    <property type="match status" value="1"/>
</dbReference>
<dbReference type="EC" id="5.1.3.3" evidence="4 8"/>
<protein>
    <recommendedName>
        <fullName evidence="5 8">Aldose 1-epimerase</fullName>
        <ecNumber evidence="4 8">5.1.3.3</ecNumber>
    </recommendedName>
</protein>
<dbReference type="Gene3D" id="2.70.98.10">
    <property type="match status" value="1"/>
</dbReference>
<dbReference type="PANTHER" id="PTHR10091:SF0">
    <property type="entry name" value="GALACTOSE MUTAROTASE"/>
    <property type="match status" value="1"/>
</dbReference>
<dbReference type="PANTHER" id="PTHR10091">
    <property type="entry name" value="ALDOSE-1-EPIMERASE"/>
    <property type="match status" value="1"/>
</dbReference>
<dbReference type="InterPro" id="IPR047215">
    <property type="entry name" value="Galactose_mutarotase-like"/>
</dbReference>
<evidence type="ECO:0000313" key="11">
    <source>
        <dbReference type="Proteomes" id="UP000778578"/>
    </source>
</evidence>
<dbReference type="RefSeq" id="WP_222961375.1">
    <property type="nucleotide sequence ID" value="NZ_JAINZZ010000005.1"/>
</dbReference>
<evidence type="ECO:0000313" key="10">
    <source>
        <dbReference type="EMBL" id="MBY8877208.1"/>
    </source>
</evidence>
<evidence type="ECO:0000256" key="1">
    <source>
        <dbReference type="ARBA" id="ARBA00001614"/>
    </source>
</evidence>
<dbReference type="SUPFAM" id="SSF74650">
    <property type="entry name" value="Galactose mutarotase-like"/>
    <property type="match status" value="1"/>
</dbReference>
<dbReference type="PIRSF" id="PIRSF005096">
    <property type="entry name" value="GALM"/>
    <property type="match status" value="1"/>
</dbReference>
<evidence type="ECO:0000256" key="8">
    <source>
        <dbReference type="PIRNR" id="PIRNR005096"/>
    </source>
</evidence>
<comment type="similarity">
    <text evidence="3 8">Belongs to the aldose epimerase family.</text>
</comment>
<feature type="signal peptide" evidence="9">
    <location>
        <begin position="1"/>
        <end position="28"/>
    </location>
</feature>
<dbReference type="CDD" id="cd09019">
    <property type="entry name" value="galactose_mutarotase_like"/>
    <property type="match status" value="1"/>
</dbReference>
<keyword evidence="7 8" id="KW-0119">Carbohydrate metabolism</keyword>
<dbReference type="Pfam" id="PF01263">
    <property type="entry name" value="Aldose_epim"/>
    <property type="match status" value="1"/>
</dbReference>
<evidence type="ECO:0000256" key="4">
    <source>
        <dbReference type="ARBA" id="ARBA00013185"/>
    </source>
</evidence>
<accession>A0ABS7Q246</accession>
<dbReference type="InterPro" id="IPR018052">
    <property type="entry name" value="Ald1_epimerase_CS"/>
</dbReference>
<reference evidence="10 11" key="1">
    <citation type="submission" date="2021-08" db="EMBL/GenBank/DDBJ databases">
        <title>WGS of actinomycetes from Thailand.</title>
        <authorList>
            <person name="Thawai C."/>
        </authorList>
    </citation>
    <scope>NUCLEOTIDE SEQUENCE [LARGE SCALE GENOMIC DNA]</scope>
    <source>
        <strain evidence="10 11">PLK6-54</strain>
    </source>
</reference>
<dbReference type="PROSITE" id="PS51318">
    <property type="entry name" value="TAT"/>
    <property type="match status" value="1"/>
</dbReference>
<keyword evidence="9" id="KW-0732">Signal</keyword>
<dbReference type="EMBL" id="JAINZZ010000005">
    <property type="protein sequence ID" value="MBY8877208.1"/>
    <property type="molecule type" value="Genomic_DNA"/>
</dbReference>
<sequence length="397" mass="41842">MTSLSRRQALAAAAAGVGAMATPGVATAASPSRRPAPAISREAFGQIGGVTVYRYTLVASGGLTVRILTYGGIVQSVQVPDGRGRPVDIVLGFATLDDYVAHNSPEAGGGVYFGALVGRYANRIAKGTFTLDGATYQVPVNNNGNALHGGTAGFDKKVWTPTVEHGPDSVGLRLEYVSPDGEMGFPGTLTTRATYTLDNSGNLTLTFRATTDRPTVVNLTNHTYWNLAGESSGDVYGHLLHLDADRYTPVDGTQIPTGELLSVHGTPMDFTRPTAIGARVAQADPQLMTGQGYDLNWVVDQGRSAGLALAARAVDPRSGRTLTVWTTQPGVQFYSGNFLTGTLVGTGGTAYRQSYGFALETQNFPDAPNHAAFPSPVLRPGEVYQHTTVYGLSTMRP</sequence>
<organism evidence="10 11">
    <name type="scientific">Actinacidiphila acidipaludis</name>
    <dbReference type="NCBI Taxonomy" id="2873382"/>
    <lineage>
        <taxon>Bacteria</taxon>
        <taxon>Bacillati</taxon>
        <taxon>Actinomycetota</taxon>
        <taxon>Actinomycetes</taxon>
        <taxon>Kitasatosporales</taxon>
        <taxon>Streptomycetaceae</taxon>
        <taxon>Actinacidiphila</taxon>
    </lineage>
</organism>
<comment type="catalytic activity">
    <reaction evidence="1 8">
        <text>alpha-D-glucose = beta-D-glucose</text>
        <dbReference type="Rhea" id="RHEA:10264"/>
        <dbReference type="ChEBI" id="CHEBI:15903"/>
        <dbReference type="ChEBI" id="CHEBI:17925"/>
        <dbReference type="EC" id="5.1.3.3"/>
    </reaction>
</comment>
<evidence type="ECO:0000256" key="7">
    <source>
        <dbReference type="ARBA" id="ARBA00023277"/>
    </source>
</evidence>
<name>A0ABS7Q246_9ACTN</name>
<evidence type="ECO:0000256" key="9">
    <source>
        <dbReference type="SAM" id="SignalP"/>
    </source>
</evidence>
<evidence type="ECO:0000256" key="6">
    <source>
        <dbReference type="ARBA" id="ARBA00023235"/>
    </source>
</evidence>
<dbReference type="InterPro" id="IPR011013">
    <property type="entry name" value="Gal_mutarotase_sf_dom"/>
</dbReference>
<dbReference type="Proteomes" id="UP000778578">
    <property type="component" value="Unassembled WGS sequence"/>
</dbReference>
<comment type="caution">
    <text evidence="10">The sequence shown here is derived from an EMBL/GenBank/DDBJ whole genome shotgun (WGS) entry which is preliminary data.</text>
</comment>
<gene>
    <name evidence="10" type="ORF">K7862_06065</name>
</gene>
<comment type="pathway">
    <text evidence="2 8">Carbohydrate metabolism; hexose metabolism.</text>
</comment>
<dbReference type="NCBIfam" id="NF008277">
    <property type="entry name" value="PRK11055.1"/>
    <property type="match status" value="1"/>
</dbReference>
<evidence type="ECO:0000256" key="3">
    <source>
        <dbReference type="ARBA" id="ARBA00006206"/>
    </source>
</evidence>
<evidence type="ECO:0000256" key="5">
    <source>
        <dbReference type="ARBA" id="ARBA00014165"/>
    </source>
</evidence>
<proteinExistence type="inferred from homology"/>
<dbReference type="InterPro" id="IPR008183">
    <property type="entry name" value="Aldose_1/G6P_1-epimerase"/>
</dbReference>
<dbReference type="InterPro" id="IPR014718">
    <property type="entry name" value="GH-type_carb-bd"/>
</dbReference>
<feature type="chain" id="PRO_5045444643" description="Aldose 1-epimerase" evidence="9">
    <location>
        <begin position="29"/>
        <end position="397"/>
    </location>
</feature>
<keyword evidence="11" id="KW-1185">Reference proteome</keyword>
<dbReference type="InterPro" id="IPR015443">
    <property type="entry name" value="Aldose_1-epimerase"/>
</dbReference>
<keyword evidence="6 8" id="KW-0413">Isomerase</keyword>
<evidence type="ECO:0000256" key="2">
    <source>
        <dbReference type="ARBA" id="ARBA00005028"/>
    </source>
</evidence>
<dbReference type="InterPro" id="IPR006311">
    <property type="entry name" value="TAT_signal"/>
</dbReference>